<proteinExistence type="predicted"/>
<evidence type="ECO:0000313" key="3">
    <source>
        <dbReference type="Proteomes" id="UP000661607"/>
    </source>
</evidence>
<dbReference type="InterPro" id="IPR041664">
    <property type="entry name" value="AAA_16"/>
</dbReference>
<evidence type="ECO:0000259" key="1">
    <source>
        <dbReference type="Pfam" id="PF13191"/>
    </source>
</evidence>
<organism evidence="2 3">
    <name type="scientific">Nonomuraea africana</name>
    <dbReference type="NCBI Taxonomy" id="46171"/>
    <lineage>
        <taxon>Bacteria</taxon>
        <taxon>Bacillati</taxon>
        <taxon>Actinomycetota</taxon>
        <taxon>Actinomycetes</taxon>
        <taxon>Streptosporangiales</taxon>
        <taxon>Streptosporangiaceae</taxon>
        <taxon>Nonomuraea</taxon>
    </lineage>
</organism>
<evidence type="ECO:0000313" key="2">
    <source>
        <dbReference type="EMBL" id="MBE1562112.1"/>
    </source>
</evidence>
<sequence length="687" mass="76657">MSPGIDNKSEFLGGRLQAAREQAFVGRGEELAVFTTALYGGRCSVLYVHGPGGIGKSALLRRFARRAAAAGRSVARVDGRTLEPSPEAFEAEAEPILRNEQAVLLVDTFERIQGLEGWLRERFLPRLRVGALMVIASRFPPDMQWQADLGWSGALEVMSLRDLPPGDAKELMDSCGVADELREPLLAFAGGHPLALLLGAAVAVKDGGASRRWTPNQDVVATLLDQLVGEVPSAAHRHALEICAHAYMTTEELLRAALPEDPGTLFGWLRRLPFVESSSLGLYPHDVVREVLEADLRWRDPQGYAAMHDRIHAHLTEKVRTAAGPSVLSAVAALFYLHRDNEAMVDPHSWYDEGEVQEDVMRAEDVGTLRRLANTAEGELSAANADFWMRRQPEAFRIYRRTETGEPVAFYAWLRLPEPDEAELAADPIVAAAWAHARASAPLRDGEYLAVGRSWILPSYRGNSPVMDLLQWRVIGNCLRSERMAWSYLAIRRPSPGRVHCFRYHDMHDLPGGPQLQDETYTLFVHDWRAVPPRTWLERLNPSWAPDPHERNGVMAGRLVVLSQEEFAEAIRKALRHLSRMNVLAESPLARSRLVAEHAEQDPAKALRELVEQAIEALREDPRSVKFHRAIAATYLHGVPTQELAAQRLGLPFTTYRRHLVSGIERVCADLWHRELYGTGAAHSPAR</sequence>
<name>A0ABR9KJC0_9ACTN</name>
<comment type="caution">
    <text evidence="2">The sequence shown here is derived from an EMBL/GenBank/DDBJ whole genome shotgun (WGS) entry which is preliminary data.</text>
</comment>
<dbReference type="RefSeq" id="WP_192776911.1">
    <property type="nucleotide sequence ID" value="NZ_BAAASY010000034.1"/>
</dbReference>
<keyword evidence="3" id="KW-1185">Reference proteome</keyword>
<dbReference type="InterPro" id="IPR027417">
    <property type="entry name" value="P-loop_NTPase"/>
</dbReference>
<dbReference type="Gene3D" id="3.40.50.300">
    <property type="entry name" value="P-loop containing nucleotide triphosphate hydrolases"/>
    <property type="match status" value="1"/>
</dbReference>
<dbReference type="Proteomes" id="UP000661607">
    <property type="component" value="Unassembled WGS sequence"/>
</dbReference>
<dbReference type="SUPFAM" id="SSF52540">
    <property type="entry name" value="P-loop containing nucleoside triphosphate hydrolases"/>
    <property type="match status" value="1"/>
</dbReference>
<accession>A0ABR9KJC0</accession>
<reference evidence="2 3" key="1">
    <citation type="submission" date="2020-10" db="EMBL/GenBank/DDBJ databases">
        <title>Sequencing the genomes of 1000 actinobacteria strains.</title>
        <authorList>
            <person name="Klenk H.-P."/>
        </authorList>
    </citation>
    <scope>NUCLEOTIDE SEQUENCE [LARGE SCALE GENOMIC DNA]</scope>
    <source>
        <strain evidence="2 3">DSM 43748</strain>
    </source>
</reference>
<dbReference type="EMBL" id="JADBEF010000001">
    <property type="protein sequence ID" value="MBE1562112.1"/>
    <property type="molecule type" value="Genomic_DNA"/>
</dbReference>
<protein>
    <recommendedName>
        <fullName evidence="1">Orc1-like AAA ATPase domain-containing protein</fullName>
    </recommendedName>
</protein>
<dbReference type="Pfam" id="PF13191">
    <property type="entry name" value="AAA_16"/>
    <property type="match status" value="1"/>
</dbReference>
<gene>
    <name evidence="2" type="ORF">H4W81_004891</name>
</gene>
<feature type="domain" description="Orc1-like AAA ATPase" evidence="1">
    <location>
        <begin position="24"/>
        <end position="74"/>
    </location>
</feature>